<dbReference type="NCBIfam" id="NF033487">
    <property type="entry name" value="Lacal_2735_fam"/>
    <property type="match status" value="1"/>
</dbReference>
<sequence>MFSFLKADPLKKLNKAYQQKLGEALQAQRNGNIRGYSLLTEEAEAIWVEIQALTPKA</sequence>
<dbReference type="Proteomes" id="UP000754644">
    <property type="component" value="Unassembled WGS sequence"/>
</dbReference>
<dbReference type="InterPro" id="IPR045493">
    <property type="entry name" value="DUF6435"/>
</dbReference>
<name>A0A973A9S3_9GAMM</name>
<evidence type="ECO:0000313" key="1">
    <source>
        <dbReference type="EMBL" id="NQV65777.1"/>
    </source>
</evidence>
<dbReference type="AlphaFoldDB" id="A0A973A9S3"/>
<proteinExistence type="predicted"/>
<dbReference type="Pfam" id="PF20027">
    <property type="entry name" value="DUF6435"/>
    <property type="match status" value="1"/>
</dbReference>
<organism evidence="1 2">
    <name type="scientific">SAR86 cluster bacterium</name>
    <dbReference type="NCBI Taxonomy" id="2030880"/>
    <lineage>
        <taxon>Bacteria</taxon>
        <taxon>Pseudomonadati</taxon>
        <taxon>Pseudomonadota</taxon>
        <taxon>Gammaproteobacteria</taxon>
        <taxon>SAR86 cluster</taxon>
    </lineage>
</organism>
<reference evidence="1" key="1">
    <citation type="submission" date="2020-05" db="EMBL/GenBank/DDBJ databases">
        <title>Sulfur intermediates as new biogeochemical hubs in an aquatic model microbial ecosystem.</title>
        <authorList>
            <person name="Vigneron A."/>
        </authorList>
    </citation>
    <scope>NUCLEOTIDE SEQUENCE</scope>
    <source>
        <strain evidence="1">Bin.250</strain>
    </source>
</reference>
<dbReference type="EMBL" id="JABMOJ010000394">
    <property type="protein sequence ID" value="NQV65777.1"/>
    <property type="molecule type" value="Genomic_DNA"/>
</dbReference>
<protein>
    <submittedName>
        <fullName evidence="1">Lacal_2735 family protein</fullName>
    </submittedName>
</protein>
<comment type="caution">
    <text evidence="1">The sequence shown here is derived from an EMBL/GenBank/DDBJ whole genome shotgun (WGS) entry which is preliminary data.</text>
</comment>
<gene>
    <name evidence="1" type="ORF">HQ497_10475</name>
</gene>
<evidence type="ECO:0000313" key="2">
    <source>
        <dbReference type="Proteomes" id="UP000754644"/>
    </source>
</evidence>
<accession>A0A973A9S3</accession>